<proteinExistence type="predicted"/>
<comment type="caution">
    <text evidence="2">The sequence shown here is derived from an EMBL/GenBank/DDBJ whole genome shotgun (WGS) entry which is preliminary data.</text>
</comment>
<organism evidence="2 3">
    <name type="scientific">Brachionus plicatilis</name>
    <name type="common">Marine rotifer</name>
    <name type="synonym">Brachionus muelleri</name>
    <dbReference type="NCBI Taxonomy" id="10195"/>
    <lineage>
        <taxon>Eukaryota</taxon>
        <taxon>Metazoa</taxon>
        <taxon>Spiralia</taxon>
        <taxon>Gnathifera</taxon>
        <taxon>Rotifera</taxon>
        <taxon>Eurotatoria</taxon>
        <taxon>Monogononta</taxon>
        <taxon>Pseudotrocha</taxon>
        <taxon>Ploima</taxon>
        <taxon>Brachionidae</taxon>
        <taxon>Brachionus</taxon>
    </lineage>
</organism>
<gene>
    <name evidence="2" type="ORF">BpHYR1_032333</name>
</gene>
<dbReference type="Proteomes" id="UP000276133">
    <property type="component" value="Unassembled WGS sequence"/>
</dbReference>
<dbReference type="AlphaFoldDB" id="A0A3M7S1A2"/>
<sequence>MNYEKLLNHGFYSRAFGKILLIIEIIAEFLILIYLNKKICINGLAIVFVVDAAKICHFEHFDELAPPPTDSET</sequence>
<keyword evidence="1" id="KW-0812">Transmembrane</keyword>
<reference evidence="2 3" key="1">
    <citation type="journal article" date="2018" name="Sci. Rep.">
        <title>Genomic signatures of local adaptation to the degree of environmental predictability in rotifers.</title>
        <authorList>
            <person name="Franch-Gras L."/>
            <person name="Hahn C."/>
            <person name="Garcia-Roger E.M."/>
            <person name="Carmona M.J."/>
            <person name="Serra M."/>
            <person name="Gomez A."/>
        </authorList>
    </citation>
    <scope>NUCLEOTIDE SEQUENCE [LARGE SCALE GENOMIC DNA]</scope>
    <source>
        <strain evidence="2">HYR1</strain>
    </source>
</reference>
<evidence type="ECO:0000313" key="2">
    <source>
        <dbReference type="EMBL" id="RNA29428.1"/>
    </source>
</evidence>
<protein>
    <submittedName>
        <fullName evidence="2">Uncharacterized protein</fullName>
    </submittedName>
</protein>
<keyword evidence="1" id="KW-1133">Transmembrane helix</keyword>
<keyword evidence="1" id="KW-0472">Membrane</keyword>
<keyword evidence="3" id="KW-1185">Reference proteome</keyword>
<name>A0A3M7S1A2_BRAPC</name>
<evidence type="ECO:0000313" key="3">
    <source>
        <dbReference type="Proteomes" id="UP000276133"/>
    </source>
</evidence>
<feature type="transmembrane region" description="Helical" evidence="1">
    <location>
        <begin position="15"/>
        <end position="35"/>
    </location>
</feature>
<dbReference type="EMBL" id="REGN01002227">
    <property type="protein sequence ID" value="RNA29428.1"/>
    <property type="molecule type" value="Genomic_DNA"/>
</dbReference>
<evidence type="ECO:0000256" key="1">
    <source>
        <dbReference type="SAM" id="Phobius"/>
    </source>
</evidence>
<accession>A0A3M7S1A2</accession>